<dbReference type="EMBL" id="QXGC01000240">
    <property type="protein sequence ID" value="KAE9243539.1"/>
    <property type="molecule type" value="Genomic_DNA"/>
</dbReference>
<organism evidence="1 2">
    <name type="scientific">Phytophthora fragariae</name>
    <dbReference type="NCBI Taxonomy" id="53985"/>
    <lineage>
        <taxon>Eukaryota</taxon>
        <taxon>Sar</taxon>
        <taxon>Stramenopiles</taxon>
        <taxon>Oomycota</taxon>
        <taxon>Peronosporomycetes</taxon>
        <taxon>Peronosporales</taxon>
        <taxon>Peronosporaceae</taxon>
        <taxon>Phytophthora</taxon>
    </lineage>
</organism>
<accession>A0A6G0PDK0</accession>
<reference evidence="1 2" key="1">
    <citation type="submission" date="2018-09" db="EMBL/GenBank/DDBJ databases">
        <title>Genomic investigation of the strawberry pathogen Phytophthora fragariae indicates pathogenicity is determined by transcriptional variation in three key races.</title>
        <authorList>
            <person name="Adams T.M."/>
            <person name="Armitage A.D."/>
            <person name="Sobczyk M.K."/>
            <person name="Bates H.J."/>
            <person name="Dunwell J.M."/>
            <person name="Nellist C.F."/>
            <person name="Harrison R.J."/>
        </authorList>
    </citation>
    <scope>NUCLEOTIDE SEQUENCE [LARGE SCALE GENOMIC DNA]</scope>
    <source>
        <strain evidence="1 2">BC-23</strain>
    </source>
</reference>
<sequence>MFGLKSAALAYYDIHFMPATVLAFWPGIKLRDQAYATKKRVGLRWRQSRSHIYVLAASAKTAKLKRYRKLGSAKTLSDDVELDSFEKLAAVRRNGVQESTTMLHHGAQDRPYV</sequence>
<dbReference type="AlphaFoldDB" id="A0A6G0PDK0"/>
<name>A0A6G0PDK0_9STRA</name>
<dbReference type="Proteomes" id="UP000476176">
    <property type="component" value="Unassembled WGS sequence"/>
</dbReference>
<evidence type="ECO:0000313" key="2">
    <source>
        <dbReference type="Proteomes" id="UP000476176"/>
    </source>
</evidence>
<proteinExistence type="predicted"/>
<comment type="caution">
    <text evidence="1">The sequence shown here is derived from an EMBL/GenBank/DDBJ whole genome shotgun (WGS) entry which is preliminary data.</text>
</comment>
<evidence type="ECO:0000313" key="1">
    <source>
        <dbReference type="EMBL" id="KAE9243539.1"/>
    </source>
</evidence>
<gene>
    <name evidence="1" type="ORF">PF004_g6098</name>
</gene>
<protein>
    <submittedName>
        <fullName evidence="1">Uncharacterized protein</fullName>
    </submittedName>
</protein>